<protein>
    <submittedName>
        <fullName evidence="2">Uncharacterized protein</fullName>
    </submittedName>
</protein>
<feature type="transmembrane region" description="Helical" evidence="1">
    <location>
        <begin position="6"/>
        <end position="26"/>
    </location>
</feature>
<feature type="transmembrane region" description="Helical" evidence="1">
    <location>
        <begin position="148"/>
        <end position="173"/>
    </location>
</feature>
<keyword evidence="1" id="KW-0472">Membrane</keyword>
<dbReference type="RefSeq" id="WP_188313415.1">
    <property type="nucleotide sequence ID" value="NZ_JABTCG010000002.1"/>
</dbReference>
<keyword evidence="3" id="KW-1185">Reference proteome</keyword>
<reference evidence="2 3" key="1">
    <citation type="submission" date="2020-05" db="EMBL/GenBank/DDBJ databases">
        <title>The draft genome sequence of Maribacter arenosus CAU 1321.</title>
        <authorList>
            <person name="Mu L."/>
        </authorList>
    </citation>
    <scope>NUCLEOTIDE SEQUENCE [LARGE SCALE GENOMIC DNA]</scope>
    <source>
        <strain evidence="2 3">CAU 1321</strain>
    </source>
</reference>
<organism evidence="2 3">
    <name type="scientific">Maribacter arenosus</name>
    <dbReference type="NCBI Taxonomy" id="1854708"/>
    <lineage>
        <taxon>Bacteria</taxon>
        <taxon>Pseudomonadati</taxon>
        <taxon>Bacteroidota</taxon>
        <taxon>Flavobacteriia</taxon>
        <taxon>Flavobacteriales</taxon>
        <taxon>Flavobacteriaceae</taxon>
        <taxon>Maribacter</taxon>
    </lineage>
</organism>
<evidence type="ECO:0000313" key="3">
    <source>
        <dbReference type="Proteomes" id="UP000598350"/>
    </source>
</evidence>
<comment type="caution">
    <text evidence="2">The sequence shown here is derived from an EMBL/GenBank/DDBJ whole genome shotgun (WGS) entry which is preliminary data.</text>
</comment>
<keyword evidence="1" id="KW-1133">Transmembrane helix</keyword>
<feature type="transmembrane region" description="Helical" evidence="1">
    <location>
        <begin position="69"/>
        <end position="89"/>
    </location>
</feature>
<keyword evidence="1" id="KW-0812">Transmembrane</keyword>
<accession>A0ABR7VAF8</accession>
<proteinExistence type="predicted"/>
<dbReference type="EMBL" id="JABTCG010000002">
    <property type="protein sequence ID" value="MBD0850281.1"/>
    <property type="molecule type" value="Genomic_DNA"/>
</dbReference>
<gene>
    <name evidence="2" type="ORF">HPE63_06330</name>
</gene>
<evidence type="ECO:0000313" key="2">
    <source>
        <dbReference type="EMBL" id="MBD0850281.1"/>
    </source>
</evidence>
<name>A0ABR7VAF8_9FLAO</name>
<dbReference type="Proteomes" id="UP000598350">
    <property type="component" value="Unassembled WGS sequence"/>
</dbReference>
<sequence length="190" mass="21596">MEIIFYLATACLIFFMILAAYDGFYLHIFKYGLFNHKESIFEHKTHTIRAILFPFIIWSLFINESNSDLFLFGISLVVFDLVILGIDAYSEKESRNFMGGLPKWEYIIHLFSNAFHFSAIVLVLALKIEITGSSLTFVSEIVASSAQGLFAFVSINVIPGAIILAILHFILLLDTPRARWNNLRAKITCC</sequence>
<feature type="transmembrane region" description="Helical" evidence="1">
    <location>
        <begin position="47"/>
        <end position="63"/>
    </location>
</feature>
<evidence type="ECO:0000256" key="1">
    <source>
        <dbReference type="SAM" id="Phobius"/>
    </source>
</evidence>
<feature type="transmembrane region" description="Helical" evidence="1">
    <location>
        <begin position="110"/>
        <end position="128"/>
    </location>
</feature>